<dbReference type="AlphaFoldDB" id="A0AAV4VMU9"/>
<evidence type="ECO:0000313" key="1">
    <source>
        <dbReference type="EMBL" id="GIY70818.1"/>
    </source>
</evidence>
<dbReference type="EMBL" id="BPLR01014726">
    <property type="protein sequence ID" value="GIY70818.1"/>
    <property type="molecule type" value="Genomic_DNA"/>
</dbReference>
<keyword evidence="2" id="KW-1185">Reference proteome</keyword>
<comment type="caution">
    <text evidence="1">The sequence shown here is derived from an EMBL/GenBank/DDBJ whole genome shotgun (WGS) entry which is preliminary data.</text>
</comment>
<proteinExistence type="predicted"/>
<protein>
    <recommendedName>
        <fullName evidence="3">Secreted protein</fullName>
    </recommendedName>
</protein>
<name>A0AAV4VMU9_CAEEX</name>
<accession>A0AAV4VMU9</accession>
<evidence type="ECO:0008006" key="3">
    <source>
        <dbReference type="Google" id="ProtNLM"/>
    </source>
</evidence>
<dbReference type="Proteomes" id="UP001054945">
    <property type="component" value="Unassembled WGS sequence"/>
</dbReference>
<gene>
    <name evidence="1" type="ORF">CEXT_110921</name>
</gene>
<evidence type="ECO:0000313" key="2">
    <source>
        <dbReference type="Proteomes" id="UP001054945"/>
    </source>
</evidence>
<reference evidence="1 2" key="1">
    <citation type="submission" date="2021-06" db="EMBL/GenBank/DDBJ databases">
        <title>Caerostris extrusa draft genome.</title>
        <authorList>
            <person name="Kono N."/>
            <person name="Arakawa K."/>
        </authorList>
    </citation>
    <scope>NUCLEOTIDE SEQUENCE [LARGE SCALE GENOMIC DNA]</scope>
</reference>
<organism evidence="1 2">
    <name type="scientific">Caerostris extrusa</name>
    <name type="common">Bark spider</name>
    <name type="synonym">Caerostris bankana</name>
    <dbReference type="NCBI Taxonomy" id="172846"/>
    <lineage>
        <taxon>Eukaryota</taxon>
        <taxon>Metazoa</taxon>
        <taxon>Ecdysozoa</taxon>
        <taxon>Arthropoda</taxon>
        <taxon>Chelicerata</taxon>
        <taxon>Arachnida</taxon>
        <taxon>Araneae</taxon>
        <taxon>Araneomorphae</taxon>
        <taxon>Entelegynae</taxon>
        <taxon>Araneoidea</taxon>
        <taxon>Araneidae</taxon>
        <taxon>Caerostris</taxon>
    </lineage>
</organism>
<sequence>MHVTRKLLVYRILYHSFNKLCSETSSHTYPLPNCNETCDANNLRFNSSLLDVLNRQGCDGESRTTLPWRRSDAHSHGWHVFIGSSTGCYPLLNTQSVKCYSWCLCLLGGVRNEGD</sequence>